<dbReference type="SUPFAM" id="SSF57701">
    <property type="entry name" value="Zn2/Cys6 DNA-binding domain"/>
    <property type="match status" value="1"/>
</dbReference>
<dbReference type="SMART" id="SM00906">
    <property type="entry name" value="Fungal_trans"/>
    <property type="match status" value="1"/>
</dbReference>
<dbReference type="GO" id="GO:0000978">
    <property type="term" value="F:RNA polymerase II cis-regulatory region sequence-specific DNA binding"/>
    <property type="evidence" value="ECO:0007669"/>
    <property type="project" value="TreeGrafter"/>
</dbReference>
<dbReference type="PROSITE" id="PS00463">
    <property type="entry name" value="ZN2_CY6_FUNGAL_1"/>
    <property type="match status" value="1"/>
</dbReference>
<dbReference type="PROSITE" id="PS50048">
    <property type="entry name" value="ZN2_CY6_FUNGAL_2"/>
    <property type="match status" value="1"/>
</dbReference>
<feature type="domain" description="Zn(2)-C6 fungal-type" evidence="8">
    <location>
        <begin position="17"/>
        <end position="48"/>
    </location>
</feature>
<evidence type="ECO:0000256" key="1">
    <source>
        <dbReference type="ARBA" id="ARBA00022723"/>
    </source>
</evidence>
<dbReference type="PANTHER" id="PTHR31944">
    <property type="entry name" value="HEME-RESPONSIVE ZINC FINGER TRANSCRIPTION FACTOR HAP1"/>
    <property type="match status" value="1"/>
</dbReference>
<dbReference type="InterPro" id="IPR036864">
    <property type="entry name" value="Zn2-C6_fun-type_DNA-bd_sf"/>
</dbReference>
<dbReference type="InterPro" id="IPR051430">
    <property type="entry name" value="Fungal_TF_Env_Response"/>
</dbReference>
<dbReference type="PANTHER" id="PTHR31944:SF131">
    <property type="entry name" value="HEME-RESPONSIVE ZINC FINGER TRANSCRIPTION FACTOR HAP1"/>
    <property type="match status" value="1"/>
</dbReference>
<dbReference type="GO" id="GO:0005634">
    <property type="term" value="C:nucleus"/>
    <property type="evidence" value="ECO:0007669"/>
    <property type="project" value="TreeGrafter"/>
</dbReference>
<keyword evidence="5" id="KW-0804">Transcription</keyword>
<evidence type="ECO:0000256" key="3">
    <source>
        <dbReference type="ARBA" id="ARBA00023015"/>
    </source>
</evidence>
<accession>A0A6A6UN69</accession>
<dbReference type="SMART" id="SM00066">
    <property type="entry name" value="GAL4"/>
    <property type="match status" value="1"/>
</dbReference>
<evidence type="ECO:0000256" key="7">
    <source>
        <dbReference type="SAM" id="MobiDB-lite"/>
    </source>
</evidence>
<evidence type="ECO:0000256" key="4">
    <source>
        <dbReference type="ARBA" id="ARBA00023125"/>
    </source>
</evidence>
<proteinExistence type="predicted"/>
<dbReference type="Proteomes" id="UP000799302">
    <property type="component" value="Unassembled WGS sequence"/>
</dbReference>
<dbReference type="AlphaFoldDB" id="A0A6A6UN69"/>
<dbReference type="InterPro" id="IPR001138">
    <property type="entry name" value="Zn2Cys6_DnaBD"/>
</dbReference>
<feature type="compositionally biased region" description="Basic and acidic residues" evidence="7">
    <location>
        <begin position="662"/>
        <end position="672"/>
    </location>
</feature>
<dbReference type="EMBL" id="MU004231">
    <property type="protein sequence ID" value="KAF2673146.1"/>
    <property type="molecule type" value="Genomic_DNA"/>
</dbReference>
<dbReference type="CDD" id="cd00067">
    <property type="entry name" value="GAL4"/>
    <property type="match status" value="1"/>
</dbReference>
<dbReference type="CDD" id="cd12148">
    <property type="entry name" value="fungal_TF_MHR"/>
    <property type="match status" value="1"/>
</dbReference>
<evidence type="ECO:0000256" key="5">
    <source>
        <dbReference type="ARBA" id="ARBA00023163"/>
    </source>
</evidence>
<reference evidence="9" key="1">
    <citation type="journal article" date="2020" name="Stud. Mycol.">
        <title>101 Dothideomycetes genomes: a test case for predicting lifestyles and emergence of pathogens.</title>
        <authorList>
            <person name="Haridas S."/>
            <person name="Albert R."/>
            <person name="Binder M."/>
            <person name="Bloem J."/>
            <person name="Labutti K."/>
            <person name="Salamov A."/>
            <person name="Andreopoulos B."/>
            <person name="Baker S."/>
            <person name="Barry K."/>
            <person name="Bills G."/>
            <person name="Bluhm B."/>
            <person name="Cannon C."/>
            <person name="Castanera R."/>
            <person name="Culley D."/>
            <person name="Daum C."/>
            <person name="Ezra D."/>
            <person name="Gonzalez J."/>
            <person name="Henrissat B."/>
            <person name="Kuo A."/>
            <person name="Liang C."/>
            <person name="Lipzen A."/>
            <person name="Lutzoni F."/>
            <person name="Magnuson J."/>
            <person name="Mondo S."/>
            <person name="Nolan M."/>
            <person name="Ohm R."/>
            <person name="Pangilinan J."/>
            <person name="Park H.-J."/>
            <person name="Ramirez L."/>
            <person name="Alfaro M."/>
            <person name="Sun H."/>
            <person name="Tritt A."/>
            <person name="Yoshinaga Y."/>
            <person name="Zwiers L.-H."/>
            <person name="Turgeon B."/>
            <person name="Goodwin S."/>
            <person name="Spatafora J."/>
            <person name="Crous P."/>
            <person name="Grigoriev I."/>
        </authorList>
    </citation>
    <scope>NUCLEOTIDE SEQUENCE</scope>
    <source>
        <strain evidence="9">CBS 115976</strain>
    </source>
</reference>
<evidence type="ECO:0000313" key="9">
    <source>
        <dbReference type="EMBL" id="KAF2673146.1"/>
    </source>
</evidence>
<feature type="region of interest" description="Disordered" evidence="7">
    <location>
        <begin position="662"/>
        <end position="681"/>
    </location>
</feature>
<evidence type="ECO:0000256" key="2">
    <source>
        <dbReference type="ARBA" id="ARBA00022833"/>
    </source>
</evidence>
<protein>
    <recommendedName>
        <fullName evidence="8">Zn(2)-C6 fungal-type domain-containing protein</fullName>
    </recommendedName>
</protein>
<dbReference type="GO" id="GO:0006351">
    <property type="term" value="P:DNA-templated transcription"/>
    <property type="evidence" value="ECO:0007669"/>
    <property type="project" value="InterPro"/>
</dbReference>
<dbReference type="Gene3D" id="4.10.240.10">
    <property type="entry name" value="Zn(2)-C6 fungal-type DNA-binding domain"/>
    <property type="match status" value="1"/>
</dbReference>
<evidence type="ECO:0000259" key="8">
    <source>
        <dbReference type="PROSITE" id="PS50048"/>
    </source>
</evidence>
<dbReference type="GO" id="GO:0001228">
    <property type="term" value="F:DNA-binding transcription activator activity, RNA polymerase II-specific"/>
    <property type="evidence" value="ECO:0007669"/>
    <property type="project" value="TreeGrafter"/>
</dbReference>
<keyword evidence="4" id="KW-0238">DNA-binding</keyword>
<dbReference type="Pfam" id="PF00172">
    <property type="entry name" value="Zn_clus"/>
    <property type="match status" value="1"/>
</dbReference>
<gene>
    <name evidence="9" type="ORF">BT63DRAFT_451179</name>
</gene>
<keyword evidence="3" id="KW-0805">Transcription regulation</keyword>
<keyword evidence="2" id="KW-0862">Zinc</keyword>
<dbReference type="GO" id="GO:0008270">
    <property type="term" value="F:zinc ion binding"/>
    <property type="evidence" value="ECO:0007669"/>
    <property type="project" value="InterPro"/>
</dbReference>
<evidence type="ECO:0000313" key="10">
    <source>
        <dbReference type="Proteomes" id="UP000799302"/>
    </source>
</evidence>
<organism evidence="9 10">
    <name type="scientific">Microthyrium microscopicum</name>
    <dbReference type="NCBI Taxonomy" id="703497"/>
    <lineage>
        <taxon>Eukaryota</taxon>
        <taxon>Fungi</taxon>
        <taxon>Dikarya</taxon>
        <taxon>Ascomycota</taxon>
        <taxon>Pezizomycotina</taxon>
        <taxon>Dothideomycetes</taxon>
        <taxon>Dothideomycetes incertae sedis</taxon>
        <taxon>Microthyriales</taxon>
        <taxon>Microthyriaceae</taxon>
        <taxon>Microthyrium</taxon>
    </lineage>
</organism>
<keyword evidence="6" id="KW-0539">Nucleus</keyword>
<feature type="region of interest" description="Disordered" evidence="7">
    <location>
        <begin position="60"/>
        <end position="82"/>
    </location>
</feature>
<dbReference type="InterPro" id="IPR007219">
    <property type="entry name" value="XnlR_reg_dom"/>
</dbReference>
<name>A0A6A6UN69_9PEZI</name>
<dbReference type="OrthoDB" id="5414787at2759"/>
<sequence length="729" mass="82680">MSSASLVPRKRPRPVKSCLNCRSKKLKCDREQPCSQCVKYHRADSCGYDETSRNVRDSFNEAVSPSRVSESRSGEPSPADGVLPTSALVPSGAREIAELRTQVQRLEKLFQRRADNLLPITASTVPDSSGEIKKPSYLQYHGLNNTRSLMALFPEVAQYSCHTLDDPTFKADFAQLQIMFPKKKQSLQVRGDVDLMSILAAVPRHTLDQYVNQYYTYFERPYRILHLTTFIRKYHQFLDNRQAMDDSLWAAFIPQFALAALIGAQINKHQHSDVPNDFSANPSKVCSMVDHWLSSLGSKQRSQPNAILTSCLLVLAKRLLAYPSTDVWRATGDLVRLALTLRLQIDPEELDPKMSPFQAELRRRIWYTIAELDLEASLSCGMPSLLQSITYTCHFPKEEDIYDSSVDPISHGEDGKRTSFQVALSQSLPLRIQALNIVSKCEASFLEVNKLLGELELYRSATMQKFHTISEQSMIFQSVMMDMCYRRPMILLFTYVLQYFDMANLLSNTEFAVTATKCVFFCMAVMSNSDTLDPHLSELEAITDDKAWKVFDALNGDDVIRAAHCACYAMNLVDKASKQLFDIEQTRPAMALDVPKSAVRRMIDDTMRSIIKRKPDLRPVLKQLLVLAGAADLTKQTGLEDGRKKLMHFAVIRIMTWSKERHQSDAQNRRQEYSSSDSFHTPQSDFFMDPTLNQDFSLDFEPTLGDWNLELFADVAGLPSLPFNSNVPI</sequence>
<keyword evidence="10" id="KW-1185">Reference proteome</keyword>
<keyword evidence="1" id="KW-0479">Metal-binding</keyword>
<dbReference type="Pfam" id="PF04082">
    <property type="entry name" value="Fungal_trans"/>
    <property type="match status" value="1"/>
</dbReference>
<evidence type="ECO:0000256" key="6">
    <source>
        <dbReference type="ARBA" id="ARBA00023242"/>
    </source>
</evidence>